<dbReference type="Proteomes" id="UP000609346">
    <property type="component" value="Unassembled WGS sequence"/>
</dbReference>
<gene>
    <name evidence="1" type="ORF">H8B09_11520</name>
</gene>
<dbReference type="EMBL" id="JACXZA010000002">
    <property type="protein sequence ID" value="MBD3919383.1"/>
    <property type="molecule type" value="Genomic_DNA"/>
</dbReference>
<keyword evidence="2" id="KW-1185">Reference proteome</keyword>
<name>A0ABR8MU21_9BACL</name>
<comment type="caution">
    <text evidence="1">The sequence shown here is derived from an EMBL/GenBank/DDBJ whole genome shotgun (WGS) entry which is preliminary data.</text>
</comment>
<reference evidence="1 2" key="1">
    <citation type="submission" date="2020-09" db="EMBL/GenBank/DDBJ databases">
        <title>Paenibacillus sp. strain PR3 16S rRNA gene Genome sequencing and assembly.</title>
        <authorList>
            <person name="Kim J."/>
        </authorList>
    </citation>
    <scope>NUCLEOTIDE SEQUENCE [LARGE SCALE GENOMIC DNA]</scope>
    <source>
        <strain evidence="1 2">PR3</strain>
    </source>
</reference>
<sequence>METVLSQGEANERLMQKFREEVRRFAELQIDDEEALRELLQRFIERIEIELGGGIIIHYNFGNPLSAGA</sequence>
<protein>
    <submittedName>
        <fullName evidence="1">Uncharacterized protein</fullName>
    </submittedName>
</protein>
<proteinExistence type="predicted"/>
<evidence type="ECO:0000313" key="1">
    <source>
        <dbReference type="EMBL" id="MBD3919383.1"/>
    </source>
</evidence>
<evidence type="ECO:0000313" key="2">
    <source>
        <dbReference type="Proteomes" id="UP000609346"/>
    </source>
</evidence>
<dbReference type="RefSeq" id="WP_191203633.1">
    <property type="nucleotide sequence ID" value="NZ_JACXZA010000002.1"/>
</dbReference>
<organism evidence="1 2">
    <name type="scientific">Paenibacillus terricola</name>
    <dbReference type="NCBI Taxonomy" id="2763503"/>
    <lineage>
        <taxon>Bacteria</taxon>
        <taxon>Bacillati</taxon>
        <taxon>Bacillota</taxon>
        <taxon>Bacilli</taxon>
        <taxon>Bacillales</taxon>
        <taxon>Paenibacillaceae</taxon>
        <taxon>Paenibacillus</taxon>
    </lineage>
</organism>
<accession>A0ABR8MU21</accession>